<feature type="domain" description="WW" evidence="3">
    <location>
        <begin position="127"/>
        <end position="155"/>
    </location>
</feature>
<feature type="region of interest" description="Disordered" evidence="2">
    <location>
        <begin position="74"/>
        <end position="124"/>
    </location>
</feature>
<dbReference type="Pfam" id="PF00397">
    <property type="entry name" value="WW"/>
    <property type="match status" value="1"/>
</dbReference>
<dbReference type="FunFam" id="2.20.70.10:FF:000049">
    <property type="entry name" value="Transcription elongation regulator 1-like"/>
    <property type="match status" value="1"/>
</dbReference>
<feature type="compositionally biased region" description="Basic and acidic residues" evidence="2">
    <location>
        <begin position="558"/>
        <end position="572"/>
    </location>
</feature>
<dbReference type="PANTHER" id="PTHR15377">
    <property type="entry name" value="TRANSCRIPTION ELONGATION REGULATOR 1"/>
    <property type="match status" value="1"/>
</dbReference>
<feature type="region of interest" description="Disordered" evidence="2">
    <location>
        <begin position="552"/>
        <end position="572"/>
    </location>
</feature>
<dbReference type="InterPro" id="IPR036517">
    <property type="entry name" value="FF_domain_sf"/>
</dbReference>
<evidence type="ECO:0000256" key="2">
    <source>
        <dbReference type="SAM" id="MobiDB-lite"/>
    </source>
</evidence>
<feature type="compositionally biased region" description="Acidic residues" evidence="2">
    <location>
        <begin position="276"/>
        <end position="287"/>
    </location>
</feature>
<feature type="region of interest" description="Disordered" evidence="2">
    <location>
        <begin position="482"/>
        <end position="523"/>
    </location>
</feature>
<sequence length="572" mass="66119">MLKSTYTPPPPLPPGWTEHKAPSGHTYYYNAQTKQSTYKRPIAPPVAPQAVPQPVQEQNPAYFVPGNLPPFSSTPYGPAGFGAAAGFPSNYGQGRGGFKGGRNYQDRRRREPEDRPKSKHPIPGCVPWLLVKTKLGRRFVHNPETNESFWKFPQEVLKGVVEYDRIEREKKERRERGEESEEEDVRHTVEKPEVSTAPSQPEKVEAETGAGALEDSDEYEEVEVTDSEGEEQPSKRPRTDDEPPEDGPLEFNEEDIEYQLAAMGEEYGLDPGEYGEPGEEEWEEGAEGLPLTEEDSIALFRDLLDDFQINPFTTWEKIIEEGRIIEDSRYTALPNMKSRREAWSNWSRDRIQDLKERKEKQEKKDPRIRYLAFLQEHATPKLYWPEFKRKFRKEPEMRDTKLSEKDKEKFYREHISRLKLPESTRKSDLSSLLKSVPLHLLNRSSSIQALPTPVLIDIRYISLPPKVRDPLIEAYVSTLPPAPENENMTAEEREELDKKKVEREKREKALAEREKRVEEEKIRQRGDLLRGKNLLREGEAEVEMAMRVGKEGLMSHMESNKPLREKQEGTVD</sequence>
<dbReference type="PROSITE" id="PS01159">
    <property type="entry name" value="WW_DOMAIN_1"/>
    <property type="match status" value="1"/>
</dbReference>
<evidence type="ECO:0000313" key="4">
    <source>
        <dbReference type="EMBL" id="GAD97491.1"/>
    </source>
</evidence>
<dbReference type="SMART" id="SM00456">
    <property type="entry name" value="WW"/>
    <property type="match status" value="2"/>
</dbReference>
<comment type="caution">
    <text evidence="4">The sequence shown here is derived from an EMBL/GenBank/DDBJ whole genome shotgun (WGS) entry which is preliminary data.</text>
</comment>
<dbReference type="InterPro" id="IPR036020">
    <property type="entry name" value="WW_dom_sf"/>
</dbReference>
<protein>
    <submittedName>
        <fullName evidence="4">FF domain protein</fullName>
    </submittedName>
</protein>
<dbReference type="HOGENOM" id="CLU_013872_1_0_1"/>
<feature type="domain" description="WW" evidence="3">
    <location>
        <begin position="10"/>
        <end position="43"/>
    </location>
</feature>
<dbReference type="InterPro" id="IPR002713">
    <property type="entry name" value="FF_domain"/>
</dbReference>
<dbReference type="InParanoid" id="V5G669"/>
<dbReference type="GO" id="GO:0005634">
    <property type="term" value="C:nucleus"/>
    <property type="evidence" value="ECO:0007669"/>
    <property type="project" value="TreeGrafter"/>
</dbReference>
<feature type="compositionally biased region" description="Basic and acidic residues" evidence="2">
    <location>
        <begin position="162"/>
        <end position="177"/>
    </location>
</feature>
<feature type="compositionally biased region" description="Basic and acidic residues" evidence="2">
    <location>
        <begin position="232"/>
        <end position="241"/>
    </location>
</feature>
<dbReference type="PROSITE" id="PS50020">
    <property type="entry name" value="WW_DOMAIN_2"/>
    <property type="match status" value="2"/>
</dbReference>
<dbReference type="Pfam" id="PF01846">
    <property type="entry name" value="FF"/>
    <property type="match status" value="1"/>
</dbReference>
<feature type="region of interest" description="Disordered" evidence="2">
    <location>
        <begin position="162"/>
        <end position="287"/>
    </location>
</feature>
<gene>
    <name evidence="4" type="ORF">PVAR5_6167</name>
</gene>
<feature type="compositionally biased region" description="Acidic residues" evidence="2">
    <location>
        <begin position="242"/>
        <end position="257"/>
    </location>
</feature>
<dbReference type="eggNOG" id="KOG0155">
    <property type="taxonomic scope" value="Eukaryota"/>
</dbReference>
<dbReference type="FunFam" id="1.10.10.440:FF:000035">
    <property type="entry name" value="Putative ff domain protein"/>
    <property type="match status" value="1"/>
</dbReference>
<dbReference type="Gene3D" id="1.10.10.440">
    <property type="entry name" value="FF domain"/>
    <property type="match status" value="1"/>
</dbReference>
<feature type="compositionally biased region" description="Basic and acidic residues" evidence="2">
    <location>
        <begin position="184"/>
        <end position="193"/>
    </location>
</feature>
<keyword evidence="1" id="KW-0677">Repeat</keyword>
<proteinExistence type="predicted"/>
<dbReference type="SUPFAM" id="SSF81698">
    <property type="entry name" value="FF domain"/>
    <property type="match status" value="1"/>
</dbReference>
<dbReference type="InterPro" id="IPR001202">
    <property type="entry name" value="WW_dom"/>
</dbReference>
<feature type="compositionally biased region" description="Basic and acidic residues" evidence="2">
    <location>
        <begin position="495"/>
        <end position="523"/>
    </location>
</feature>
<feature type="compositionally biased region" description="Basic and acidic residues" evidence="2">
    <location>
        <begin position="104"/>
        <end position="116"/>
    </location>
</feature>
<dbReference type="GO" id="GO:0070063">
    <property type="term" value="F:RNA polymerase binding"/>
    <property type="evidence" value="ECO:0007669"/>
    <property type="project" value="InterPro"/>
</dbReference>
<name>V5G669_BYSSN</name>
<dbReference type="GO" id="GO:0003712">
    <property type="term" value="F:transcription coregulator activity"/>
    <property type="evidence" value="ECO:0007669"/>
    <property type="project" value="TreeGrafter"/>
</dbReference>
<feature type="region of interest" description="Disordered" evidence="2">
    <location>
        <begin position="1"/>
        <end position="24"/>
    </location>
</feature>
<evidence type="ECO:0000256" key="1">
    <source>
        <dbReference type="ARBA" id="ARBA00022737"/>
    </source>
</evidence>
<dbReference type="OrthoDB" id="410044at2759"/>
<dbReference type="PANTHER" id="PTHR15377:SF3">
    <property type="entry name" value="WW DOMAIN-CONTAINING PROTEIN"/>
    <property type="match status" value="1"/>
</dbReference>
<accession>V5G669</accession>
<feature type="compositionally biased region" description="Acidic residues" evidence="2">
    <location>
        <begin position="214"/>
        <end position="231"/>
    </location>
</feature>
<dbReference type="Proteomes" id="UP000018001">
    <property type="component" value="Unassembled WGS sequence"/>
</dbReference>
<dbReference type="EMBL" id="BAUL01000202">
    <property type="protein sequence ID" value="GAD97491.1"/>
    <property type="molecule type" value="Genomic_DNA"/>
</dbReference>
<organism evidence="4 5">
    <name type="scientific">Byssochlamys spectabilis (strain No. 5 / NBRC 109023)</name>
    <name type="common">Paecilomyces variotii</name>
    <dbReference type="NCBI Taxonomy" id="1356009"/>
    <lineage>
        <taxon>Eukaryota</taxon>
        <taxon>Fungi</taxon>
        <taxon>Dikarya</taxon>
        <taxon>Ascomycota</taxon>
        <taxon>Pezizomycotina</taxon>
        <taxon>Eurotiomycetes</taxon>
        <taxon>Eurotiomycetidae</taxon>
        <taxon>Eurotiales</taxon>
        <taxon>Thermoascaceae</taxon>
        <taxon>Paecilomyces</taxon>
    </lineage>
</organism>
<feature type="compositionally biased region" description="Low complexity" evidence="2">
    <location>
        <begin position="77"/>
        <end position="92"/>
    </location>
</feature>
<evidence type="ECO:0000313" key="5">
    <source>
        <dbReference type="Proteomes" id="UP000018001"/>
    </source>
</evidence>
<reference evidence="5" key="1">
    <citation type="journal article" date="2014" name="Genome Announc.">
        <title>Draft genome sequence of the formaldehyde-resistant fungus Byssochlamys spectabilis No. 5 (anamorph Paecilomyces variotii No. 5) (NBRC109023).</title>
        <authorList>
            <person name="Oka T."/>
            <person name="Ekino K."/>
            <person name="Fukuda K."/>
            <person name="Nomura Y."/>
        </authorList>
    </citation>
    <scope>NUCLEOTIDE SEQUENCE [LARGE SCALE GENOMIC DNA]</scope>
    <source>
        <strain evidence="5">No. 5 / NBRC 109023</strain>
    </source>
</reference>
<dbReference type="AlphaFoldDB" id="V5G669"/>
<evidence type="ECO:0000259" key="3">
    <source>
        <dbReference type="PROSITE" id="PS50020"/>
    </source>
</evidence>
<dbReference type="Gene3D" id="2.20.70.10">
    <property type="match status" value="2"/>
</dbReference>
<feature type="compositionally biased region" description="Low complexity" evidence="2">
    <location>
        <begin position="264"/>
        <end position="274"/>
    </location>
</feature>
<dbReference type="SUPFAM" id="SSF51045">
    <property type="entry name" value="WW domain"/>
    <property type="match status" value="2"/>
</dbReference>
<keyword evidence="5" id="KW-1185">Reference proteome</keyword>
<dbReference type="CDD" id="cd00201">
    <property type="entry name" value="WW"/>
    <property type="match status" value="1"/>
</dbReference>
<dbReference type="InterPro" id="IPR045148">
    <property type="entry name" value="TCRG1-like"/>
</dbReference>